<dbReference type="Pfam" id="PF00389">
    <property type="entry name" value="2-Hacid_dh"/>
    <property type="match status" value="1"/>
</dbReference>
<protein>
    <submittedName>
        <fullName evidence="7">D-3-phosphoglycerate dehydrogenase</fullName>
    </submittedName>
</protein>
<comment type="similarity">
    <text evidence="1 4">Belongs to the D-isomer specific 2-hydroxyacid dehydrogenase family.</text>
</comment>
<evidence type="ECO:0000313" key="8">
    <source>
        <dbReference type="Proteomes" id="UP000199607"/>
    </source>
</evidence>
<dbReference type="SUPFAM" id="SSF51735">
    <property type="entry name" value="NAD(P)-binding Rossmann-fold domains"/>
    <property type="match status" value="1"/>
</dbReference>
<dbReference type="InterPro" id="IPR036291">
    <property type="entry name" value="NAD(P)-bd_dom_sf"/>
</dbReference>
<dbReference type="SUPFAM" id="SSF52283">
    <property type="entry name" value="Formate/glycerate dehydrogenase catalytic domain-like"/>
    <property type="match status" value="1"/>
</dbReference>
<evidence type="ECO:0000256" key="1">
    <source>
        <dbReference type="ARBA" id="ARBA00005854"/>
    </source>
</evidence>
<dbReference type="InterPro" id="IPR043322">
    <property type="entry name" value="CtBP"/>
</dbReference>
<evidence type="ECO:0000313" key="7">
    <source>
        <dbReference type="EMBL" id="SFL68664.1"/>
    </source>
</evidence>
<sequence length="323" mass="35093">MPPKVVVADQKATDIEMERDLLSGLNANVVKTDATSERELIQDALDATAIIVDGYAPMSKRVLDELDQLQVIARAGIGVDNIDVDAATANGVSVVNVPDVSFGNVATHTLALLFACIRKIPLYNERVRSGSWDWKAEKPLFSLEGKTLGVVGFGSIARSLVERLEGTGVDVIGYDHSASRSELQKYGVSKVSFDELLQQADFHSIHVPLTESTEHLYDESTFERIKPGAIIVNTARGGIVDEEALYHAIDTGVISMAGLDVLSQEPPEDSPLLSLDEVIFTPHIAWYSEETITQLRQRATEEVNRVLSGNDPLNPVNTLVASS</sequence>
<dbReference type="Proteomes" id="UP000199607">
    <property type="component" value="Unassembled WGS sequence"/>
</dbReference>
<feature type="domain" description="D-isomer specific 2-hydroxyacid dehydrogenase NAD-binding" evidence="6">
    <location>
        <begin position="110"/>
        <end position="285"/>
    </location>
</feature>
<dbReference type="InterPro" id="IPR050418">
    <property type="entry name" value="D-iso_2-hydroxyacid_DH_PdxB"/>
</dbReference>
<dbReference type="RefSeq" id="WP_089872835.1">
    <property type="nucleotide sequence ID" value="NZ_FOTC01000013.1"/>
</dbReference>
<organism evidence="7 8">
    <name type="scientific">Halogranum rubrum</name>
    <dbReference type="NCBI Taxonomy" id="553466"/>
    <lineage>
        <taxon>Archaea</taxon>
        <taxon>Methanobacteriati</taxon>
        <taxon>Methanobacteriota</taxon>
        <taxon>Stenosarchaea group</taxon>
        <taxon>Halobacteria</taxon>
        <taxon>Halobacteriales</taxon>
        <taxon>Haloferacaceae</taxon>
    </lineage>
</organism>
<dbReference type="Gene3D" id="3.40.50.720">
    <property type="entry name" value="NAD(P)-binding Rossmann-like Domain"/>
    <property type="match status" value="2"/>
</dbReference>
<keyword evidence="2 4" id="KW-0560">Oxidoreductase</keyword>
<dbReference type="PANTHER" id="PTHR43761">
    <property type="entry name" value="D-ISOMER SPECIFIC 2-HYDROXYACID DEHYDROGENASE FAMILY PROTEIN (AFU_ORTHOLOGUE AFUA_1G13630)"/>
    <property type="match status" value="1"/>
</dbReference>
<dbReference type="GO" id="GO:0003714">
    <property type="term" value="F:transcription corepressor activity"/>
    <property type="evidence" value="ECO:0007669"/>
    <property type="project" value="InterPro"/>
</dbReference>
<dbReference type="GO" id="GO:0051287">
    <property type="term" value="F:NAD binding"/>
    <property type="evidence" value="ECO:0007669"/>
    <property type="project" value="InterPro"/>
</dbReference>
<reference evidence="8" key="1">
    <citation type="submission" date="2016-10" db="EMBL/GenBank/DDBJ databases">
        <authorList>
            <person name="Varghese N."/>
            <person name="Submissions S."/>
        </authorList>
    </citation>
    <scope>NUCLEOTIDE SEQUENCE [LARGE SCALE GENOMIC DNA]</scope>
    <source>
        <strain evidence="8">CGMCC 1.7738</strain>
    </source>
</reference>
<dbReference type="GO" id="GO:0016616">
    <property type="term" value="F:oxidoreductase activity, acting on the CH-OH group of donors, NAD or NADP as acceptor"/>
    <property type="evidence" value="ECO:0007669"/>
    <property type="project" value="InterPro"/>
</dbReference>
<evidence type="ECO:0000259" key="6">
    <source>
        <dbReference type="Pfam" id="PF02826"/>
    </source>
</evidence>
<dbReference type="AlphaFoldDB" id="A0A1I4JQB4"/>
<evidence type="ECO:0000256" key="3">
    <source>
        <dbReference type="ARBA" id="ARBA00023027"/>
    </source>
</evidence>
<gene>
    <name evidence="7" type="ORF">SAMN04487950_4607</name>
</gene>
<evidence type="ECO:0000259" key="5">
    <source>
        <dbReference type="Pfam" id="PF00389"/>
    </source>
</evidence>
<evidence type="ECO:0000256" key="4">
    <source>
        <dbReference type="RuleBase" id="RU003719"/>
    </source>
</evidence>
<evidence type="ECO:0000256" key="2">
    <source>
        <dbReference type="ARBA" id="ARBA00023002"/>
    </source>
</evidence>
<dbReference type="Pfam" id="PF02826">
    <property type="entry name" value="2-Hacid_dh_C"/>
    <property type="match status" value="1"/>
</dbReference>
<name>A0A1I4JQB4_9EURY</name>
<dbReference type="InterPro" id="IPR006139">
    <property type="entry name" value="D-isomer_2_OHA_DH_cat_dom"/>
</dbReference>
<feature type="domain" description="D-isomer specific 2-hydroxyacid dehydrogenase catalytic" evidence="5">
    <location>
        <begin position="19"/>
        <end position="317"/>
    </location>
</feature>
<dbReference type="STRING" id="553466.SAMN04487950_4607"/>
<dbReference type="FunFam" id="3.40.50.720:FF:000203">
    <property type="entry name" value="D-3-phosphoglycerate dehydrogenase (SerA)"/>
    <property type="match status" value="1"/>
</dbReference>
<dbReference type="EMBL" id="FOTC01000013">
    <property type="protein sequence ID" value="SFL68664.1"/>
    <property type="molecule type" value="Genomic_DNA"/>
</dbReference>
<dbReference type="PANTHER" id="PTHR43761:SF1">
    <property type="entry name" value="D-ISOMER SPECIFIC 2-HYDROXYACID DEHYDROGENASE CATALYTIC DOMAIN-CONTAINING PROTEIN-RELATED"/>
    <property type="match status" value="1"/>
</dbReference>
<proteinExistence type="inferred from homology"/>
<dbReference type="InterPro" id="IPR006140">
    <property type="entry name" value="D-isomer_DH_NAD-bd"/>
</dbReference>
<keyword evidence="8" id="KW-1185">Reference proteome</keyword>
<dbReference type="CDD" id="cd05299">
    <property type="entry name" value="CtBP_dh"/>
    <property type="match status" value="1"/>
</dbReference>
<keyword evidence="3" id="KW-0520">NAD</keyword>
<accession>A0A1I4JQB4</accession>